<sequence length="77" mass="8896">MHYQIGDAPEIAIGIILKRRTMNEENALDQFINQIKHTSLSSQNTLESETLSEITNHPSKQLKKDPFWDELVEICDK</sequence>
<reference evidence="1 2" key="1">
    <citation type="submission" date="2018-06" db="EMBL/GenBank/DDBJ databases">
        <title>Comparative genomics reveals the genomic features of Rhizophagus irregularis, R. cerebriforme, R. diaphanum and Gigaspora rosea, and their symbiotic lifestyle signature.</title>
        <authorList>
            <person name="Morin E."/>
            <person name="San Clemente H."/>
            <person name="Chen E.C.H."/>
            <person name="De La Providencia I."/>
            <person name="Hainaut M."/>
            <person name="Kuo A."/>
            <person name="Kohler A."/>
            <person name="Murat C."/>
            <person name="Tang N."/>
            <person name="Roy S."/>
            <person name="Loubradou J."/>
            <person name="Henrissat B."/>
            <person name="Grigoriev I.V."/>
            <person name="Corradi N."/>
            <person name="Roux C."/>
            <person name="Martin F.M."/>
        </authorList>
    </citation>
    <scope>NUCLEOTIDE SEQUENCE [LARGE SCALE GENOMIC DNA]</scope>
    <source>
        <strain evidence="1 2">DAOM 194757</strain>
    </source>
</reference>
<name>A0A397TVC3_9GLOM</name>
<proteinExistence type="predicted"/>
<evidence type="ECO:0000313" key="1">
    <source>
        <dbReference type="EMBL" id="RIB00319.1"/>
    </source>
</evidence>
<dbReference type="EMBL" id="QKWP01004510">
    <property type="protein sequence ID" value="RIB00319.1"/>
    <property type="molecule type" value="Genomic_DNA"/>
</dbReference>
<keyword evidence="2" id="KW-1185">Reference proteome</keyword>
<comment type="caution">
    <text evidence="1">The sequence shown here is derived from an EMBL/GenBank/DDBJ whole genome shotgun (WGS) entry which is preliminary data.</text>
</comment>
<protein>
    <submittedName>
        <fullName evidence="1">Uncharacterized protein</fullName>
    </submittedName>
</protein>
<accession>A0A397TVC3</accession>
<dbReference type="AlphaFoldDB" id="A0A397TVC3"/>
<dbReference type="OrthoDB" id="10554905at2759"/>
<evidence type="ECO:0000313" key="2">
    <source>
        <dbReference type="Proteomes" id="UP000266673"/>
    </source>
</evidence>
<organism evidence="1 2">
    <name type="scientific">Gigaspora rosea</name>
    <dbReference type="NCBI Taxonomy" id="44941"/>
    <lineage>
        <taxon>Eukaryota</taxon>
        <taxon>Fungi</taxon>
        <taxon>Fungi incertae sedis</taxon>
        <taxon>Mucoromycota</taxon>
        <taxon>Glomeromycotina</taxon>
        <taxon>Glomeromycetes</taxon>
        <taxon>Diversisporales</taxon>
        <taxon>Gigasporaceae</taxon>
        <taxon>Gigaspora</taxon>
    </lineage>
</organism>
<gene>
    <name evidence="1" type="ORF">C2G38_2234740</name>
</gene>
<dbReference type="Proteomes" id="UP000266673">
    <property type="component" value="Unassembled WGS sequence"/>
</dbReference>